<evidence type="ECO:0000256" key="3">
    <source>
        <dbReference type="ARBA" id="ARBA00022679"/>
    </source>
</evidence>
<proteinExistence type="inferred from homology"/>
<reference evidence="10 11" key="1">
    <citation type="journal article" date="2015" name="Int. J. Syst. Evol. Microbiol.">
        <title>Description of Sphingopyxis fribergensis sp. nov. - a soil bacterium with the ability to degrade styrene and phenylacetic acid.</title>
        <authorList>
            <person name="Oelschlagel M."/>
            <person name="Ruckert C."/>
            <person name="Kalinowski J."/>
            <person name="Schmidt G."/>
            <person name="Schlomann M."/>
            <person name="Tischler D."/>
        </authorList>
    </citation>
    <scope>NUCLEOTIDE SEQUENCE [LARGE SCALE GENOMIC DNA]</scope>
    <source>
        <strain evidence="10 11">Kp5.2</strain>
    </source>
</reference>
<dbReference type="PANTHER" id="PTHR30576:SF0">
    <property type="entry name" value="UNDECAPRENYL-PHOSPHATE N-ACETYLGALACTOSAMINYL 1-PHOSPHATE TRANSFERASE-RELATED"/>
    <property type="match status" value="1"/>
</dbReference>
<dbReference type="RefSeq" id="WP_039576301.1">
    <property type="nucleotide sequence ID" value="NZ_CP009122.1"/>
</dbReference>
<keyword evidence="7" id="KW-0270">Exopolysaccharide synthesis</keyword>
<comment type="subcellular location">
    <subcellularLocation>
        <location evidence="1">Membrane</location>
        <topology evidence="1">Multi-pass membrane protein</topology>
    </subcellularLocation>
</comment>
<feature type="transmembrane region" description="Helical" evidence="8">
    <location>
        <begin position="124"/>
        <end position="144"/>
    </location>
</feature>
<dbReference type="InterPro" id="IPR003362">
    <property type="entry name" value="Bact_transf"/>
</dbReference>
<protein>
    <submittedName>
        <fullName evidence="10">Putative sugar transferase</fullName>
    </submittedName>
</protein>
<evidence type="ECO:0000256" key="6">
    <source>
        <dbReference type="ARBA" id="ARBA00023136"/>
    </source>
</evidence>
<keyword evidence="5 8" id="KW-1133">Transmembrane helix</keyword>
<keyword evidence="6 8" id="KW-0472">Membrane</keyword>
<dbReference type="AlphaFoldDB" id="A0A0A7PIZ0"/>
<dbReference type="PANTHER" id="PTHR30576">
    <property type="entry name" value="COLANIC BIOSYNTHESIS UDP-GLUCOSE LIPID CARRIER TRANSFERASE"/>
    <property type="match status" value="1"/>
</dbReference>
<dbReference type="STRING" id="1515612.SKP52_16025"/>
<dbReference type="GO" id="GO:0016780">
    <property type="term" value="F:phosphotransferase activity, for other substituted phosphate groups"/>
    <property type="evidence" value="ECO:0007669"/>
    <property type="project" value="TreeGrafter"/>
</dbReference>
<keyword evidence="11" id="KW-1185">Reference proteome</keyword>
<feature type="transmembrane region" description="Helical" evidence="8">
    <location>
        <begin position="271"/>
        <end position="295"/>
    </location>
</feature>
<feature type="transmembrane region" description="Helical" evidence="8">
    <location>
        <begin position="57"/>
        <end position="77"/>
    </location>
</feature>
<feature type="transmembrane region" description="Helical" evidence="8">
    <location>
        <begin position="27"/>
        <end position="51"/>
    </location>
</feature>
<feature type="transmembrane region" description="Helical" evidence="8">
    <location>
        <begin position="98"/>
        <end position="118"/>
    </location>
</feature>
<evidence type="ECO:0000256" key="4">
    <source>
        <dbReference type="ARBA" id="ARBA00022692"/>
    </source>
</evidence>
<dbReference type="Pfam" id="PF02397">
    <property type="entry name" value="Bac_transf"/>
    <property type="match status" value="1"/>
</dbReference>
<dbReference type="KEGG" id="sphk:SKP52_16025"/>
<evidence type="ECO:0000256" key="5">
    <source>
        <dbReference type="ARBA" id="ARBA00022989"/>
    </source>
</evidence>
<accession>A0A0A7PIZ0</accession>
<keyword evidence="4 8" id="KW-0812">Transmembrane</keyword>
<feature type="domain" description="Bacterial sugar transferase" evidence="9">
    <location>
        <begin position="269"/>
        <end position="457"/>
    </location>
</feature>
<dbReference type="EMBL" id="CP009122">
    <property type="protein sequence ID" value="AJA10081.1"/>
    <property type="molecule type" value="Genomic_DNA"/>
</dbReference>
<keyword evidence="3 10" id="KW-0808">Transferase</keyword>
<sequence>MTKIDLALQGAPVRTPLAKAARRDAKIWLCLGLIALDGAALAAGFAVTLMIEQPRVISEGLLTVILGALFVHFAIAFQNQAYNPRCLTHPVKSVRQTLLSFATTLFIFLLVAFSFRLTGKMPRLAVGMGMVTAVTLLVSQRLLLCRIVRRAFGDLTAELVIVDGANLPPAYFGREIIDARASGLRTDLDDPYMLDRLGTVLQDYDRVTIVCAPEHKIEWARALKGVNIVGEIVMPEIAALGPLTTRQRGGVTTLVVSWGPLNRANRVKKRALDLAATIPALLLLAPLMLVVALAIKLDSPGPVFFRQERMGRGNRIFRILKFRSMRAETTDANGARSASRDDNRVTRVGKFIRATSIDELPQLINVLSGEMSLVGPRPHALGSTAGNELFWRVDRQYWHRHALKPGITGLAQIRGFRGATNTKRDILNRLEADLEYQHGWSLLRDVSILARTAQVLVHRNAY</sequence>
<name>A0A0A7PIZ0_9SPHN</name>
<evidence type="ECO:0000313" key="10">
    <source>
        <dbReference type="EMBL" id="AJA10081.1"/>
    </source>
</evidence>
<dbReference type="GO" id="GO:0016020">
    <property type="term" value="C:membrane"/>
    <property type="evidence" value="ECO:0007669"/>
    <property type="project" value="UniProtKB-SubCell"/>
</dbReference>
<dbReference type="OrthoDB" id="9808602at2"/>
<dbReference type="NCBIfam" id="TIGR03025">
    <property type="entry name" value="EPS_sugtrans"/>
    <property type="match status" value="1"/>
</dbReference>
<evidence type="ECO:0000256" key="8">
    <source>
        <dbReference type="SAM" id="Phobius"/>
    </source>
</evidence>
<evidence type="ECO:0000256" key="1">
    <source>
        <dbReference type="ARBA" id="ARBA00004141"/>
    </source>
</evidence>
<dbReference type="GO" id="GO:0000271">
    <property type="term" value="P:polysaccharide biosynthetic process"/>
    <property type="evidence" value="ECO:0007669"/>
    <property type="project" value="UniProtKB-KW"/>
</dbReference>
<comment type="similarity">
    <text evidence="2">Belongs to the bacterial sugar transferase family.</text>
</comment>
<evidence type="ECO:0000313" key="11">
    <source>
        <dbReference type="Proteomes" id="UP000030907"/>
    </source>
</evidence>
<organism evidence="10 11">
    <name type="scientific">Sphingopyxis fribergensis</name>
    <dbReference type="NCBI Taxonomy" id="1515612"/>
    <lineage>
        <taxon>Bacteria</taxon>
        <taxon>Pseudomonadati</taxon>
        <taxon>Pseudomonadota</taxon>
        <taxon>Alphaproteobacteria</taxon>
        <taxon>Sphingomonadales</taxon>
        <taxon>Sphingomonadaceae</taxon>
        <taxon>Sphingopyxis</taxon>
    </lineage>
</organism>
<evidence type="ECO:0000256" key="2">
    <source>
        <dbReference type="ARBA" id="ARBA00006464"/>
    </source>
</evidence>
<dbReference type="HOGENOM" id="CLU_024920_0_1_5"/>
<evidence type="ECO:0000259" key="9">
    <source>
        <dbReference type="Pfam" id="PF02397"/>
    </source>
</evidence>
<evidence type="ECO:0000256" key="7">
    <source>
        <dbReference type="ARBA" id="ARBA00023169"/>
    </source>
</evidence>
<gene>
    <name evidence="10" type="ORF">SKP52_16025</name>
</gene>
<dbReference type="InterPro" id="IPR017475">
    <property type="entry name" value="EPS_sugar_tfrase"/>
</dbReference>
<dbReference type="Proteomes" id="UP000030907">
    <property type="component" value="Chromosome"/>
</dbReference>